<dbReference type="PANTHER" id="PTHR10851">
    <property type="entry name" value="PYRIDOXINE-5-PHOSPHATE OXIDASE"/>
    <property type="match status" value="1"/>
</dbReference>
<evidence type="ECO:0000313" key="7">
    <source>
        <dbReference type="Proteomes" id="UP000239068"/>
    </source>
</evidence>
<dbReference type="RefSeq" id="WP_105020320.1">
    <property type="nucleotide sequence ID" value="NZ_MSCM01000001.1"/>
</dbReference>
<dbReference type="GO" id="GO:0008615">
    <property type="term" value="P:pyridoxine biosynthetic process"/>
    <property type="evidence" value="ECO:0007669"/>
    <property type="project" value="InterPro"/>
</dbReference>
<evidence type="ECO:0000256" key="2">
    <source>
        <dbReference type="ARBA" id="ARBA00022630"/>
    </source>
</evidence>
<dbReference type="PANTHER" id="PTHR10851:SF3">
    <property type="entry name" value="PYRIDOXINE_PYRIDOXAMINE 5'-PHOSPHATE OXIDASE 2"/>
    <property type="match status" value="1"/>
</dbReference>
<evidence type="ECO:0000256" key="1">
    <source>
        <dbReference type="ARBA" id="ARBA00001917"/>
    </source>
</evidence>
<dbReference type="EMBL" id="MSCM01000001">
    <property type="protein sequence ID" value="PQJ81749.1"/>
    <property type="molecule type" value="Genomic_DNA"/>
</dbReference>
<organism evidence="6 7">
    <name type="scientific">Polaribacter glomeratus</name>
    <dbReference type="NCBI Taxonomy" id="102"/>
    <lineage>
        <taxon>Bacteria</taxon>
        <taxon>Pseudomonadati</taxon>
        <taxon>Bacteroidota</taxon>
        <taxon>Flavobacteriia</taxon>
        <taxon>Flavobacteriales</taxon>
        <taxon>Flavobacteriaceae</taxon>
    </lineage>
</organism>
<feature type="domain" description="Pyridoxamine 5'-phosphate oxidase Alr4036 family FMN-binding" evidence="5">
    <location>
        <begin position="16"/>
        <end position="95"/>
    </location>
</feature>
<dbReference type="InterPro" id="IPR000659">
    <property type="entry name" value="Pyridox_Oxase"/>
</dbReference>
<evidence type="ECO:0000259" key="5">
    <source>
        <dbReference type="Pfam" id="PF12766"/>
    </source>
</evidence>
<dbReference type="InterPro" id="IPR012349">
    <property type="entry name" value="Split_barrel_FMN-bd"/>
</dbReference>
<gene>
    <name evidence="6" type="ORF">BTO16_03820</name>
</gene>
<dbReference type="Proteomes" id="UP000239068">
    <property type="component" value="Unassembled WGS sequence"/>
</dbReference>
<accession>A0A2S7WVW7</accession>
<evidence type="ECO:0000256" key="3">
    <source>
        <dbReference type="ARBA" id="ARBA00022643"/>
    </source>
</evidence>
<reference evidence="6 7" key="1">
    <citation type="submission" date="2016-12" db="EMBL/GenBank/DDBJ databases">
        <title>Trade-off between light-utilization and light-protection in marine flavobacteria.</title>
        <authorList>
            <person name="Kumagai Y."/>
            <person name="Yoshizawa S."/>
            <person name="Kogure K."/>
            <person name="Iwasaki W."/>
        </authorList>
    </citation>
    <scope>NUCLEOTIDE SEQUENCE [LARGE SCALE GENOMIC DNA]</scope>
    <source>
        <strain evidence="6 7">ATCC 43844</strain>
    </source>
</reference>
<dbReference type="InterPro" id="IPR024624">
    <property type="entry name" value="Pyridox_Oxase_Alr4036_FMN-bd"/>
</dbReference>
<sequence>MTQQYLEETIRELVNGHSKKRHPFRYFVLATSENGKPRQRTVVLRKTLLDSSLVIYTDKRTQKIKDIQNNAEFSALFYDSKKLLQLRIEGKAELITDKEQIATYWHTVQASSRKDYTTNLAPGTPIINPDEVNYKPEENYFCPVKLIPNTIEYLRLQRPNHTRILFSKINTDWSGEFLVP</sequence>
<dbReference type="AlphaFoldDB" id="A0A2S7WVW7"/>
<keyword evidence="4" id="KW-0560">Oxidoreductase</keyword>
<name>A0A2S7WVW7_9FLAO</name>
<keyword evidence="7" id="KW-1185">Reference proteome</keyword>
<proteinExistence type="predicted"/>
<protein>
    <submittedName>
        <fullName evidence="6">Pyridoxamine 5'-phosphate oxidase</fullName>
    </submittedName>
</protein>
<dbReference type="SUPFAM" id="SSF50475">
    <property type="entry name" value="FMN-binding split barrel"/>
    <property type="match status" value="1"/>
</dbReference>
<evidence type="ECO:0000256" key="4">
    <source>
        <dbReference type="ARBA" id="ARBA00023002"/>
    </source>
</evidence>
<dbReference type="GO" id="GO:0010181">
    <property type="term" value="F:FMN binding"/>
    <property type="evidence" value="ECO:0007669"/>
    <property type="project" value="InterPro"/>
</dbReference>
<keyword evidence="3" id="KW-0288">FMN</keyword>
<dbReference type="Pfam" id="PF12766">
    <property type="entry name" value="Pyridox_oxase_2"/>
    <property type="match status" value="1"/>
</dbReference>
<dbReference type="GO" id="GO:0004733">
    <property type="term" value="F:pyridoxamine phosphate oxidase activity"/>
    <property type="evidence" value="ECO:0007669"/>
    <property type="project" value="InterPro"/>
</dbReference>
<keyword evidence="2" id="KW-0285">Flavoprotein</keyword>
<dbReference type="OrthoDB" id="1493996at2"/>
<dbReference type="Gene3D" id="2.30.110.10">
    <property type="entry name" value="Electron Transport, Fmn-binding Protein, Chain A"/>
    <property type="match status" value="1"/>
</dbReference>
<comment type="cofactor">
    <cofactor evidence="1">
        <name>FMN</name>
        <dbReference type="ChEBI" id="CHEBI:58210"/>
    </cofactor>
</comment>
<evidence type="ECO:0000313" key="6">
    <source>
        <dbReference type="EMBL" id="PQJ81749.1"/>
    </source>
</evidence>
<comment type="caution">
    <text evidence="6">The sequence shown here is derived from an EMBL/GenBank/DDBJ whole genome shotgun (WGS) entry which is preliminary data.</text>
</comment>